<keyword evidence="12" id="KW-1185">Reference proteome</keyword>
<dbReference type="GO" id="GO:0005886">
    <property type="term" value="C:plasma membrane"/>
    <property type="evidence" value="ECO:0007669"/>
    <property type="project" value="TreeGrafter"/>
</dbReference>
<feature type="transmembrane region" description="Helical" evidence="9">
    <location>
        <begin position="958"/>
        <end position="982"/>
    </location>
</feature>
<dbReference type="Gramene" id="ONK57932">
    <property type="protein sequence ID" value="ONK57932"/>
    <property type="gene ID" value="A4U43_C09F5760"/>
</dbReference>
<evidence type="ECO:0000256" key="7">
    <source>
        <dbReference type="PROSITE-ProRule" id="PRU00023"/>
    </source>
</evidence>
<dbReference type="SUPFAM" id="SSF48403">
    <property type="entry name" value="Ankyrin repeat"/>
    <property type="match status" value="2"/>
</dbReference>
<dbReference type="InterPro" id="IPR036770">
    <property type="entry name" value="Ankyrin_rpt-contain_sf"/>
</dbReference>
<dbReference type="EMBL" id="CM007389">
    <property type="protein sequence ID" value="ONK57932.1"/>
    <property type="molecule type" value="Genomic_DNA"/>
</dbReference>
<comment type="subcellular location">
    <subcellularLocation>
        <location evidence="1">Membrane</location>
        <topology evidence="1">Multi-pass membrane protein</topology>
    </subcellularLocation>
</comment>
<feature type="transmembrane region" description="Helical" evidence="9">
    <location>
        <begin position="415"/>
        <end position="436"/>
    </location>
</feature>
<dbReference type="Gene3D" id="1.25.40.20">
    <property type="entry name" value="Ankyrin repeat-containing domain"/>
    <property type="match status" value="4"/>
</dbReference>
<reference evidence="12" key="1">
    <citation type="journal article" date="2017" name="Nat. Commun.">
        <title>The asparagus genome sheds light on the origin and evolution of a young Y chromosome.</title>
        <authorList>
            <person name="Harkess A."/>
            <person name="Zhou J."/>
            <person name="Xu C."/>
            <person name="Bowers J.E."/>
            <person name="Van der Hulst R."/>
            <person name="Ayyampalayam S."/>
            <person name="Mercati F."/>
            <person name="Riccardi P."/>
            <person name="McKain M.R."/>
            <person name="Kakrana A."/>
            <person name="Tang H."/>
            <person name="Ray J."/>
            <person name="Groenendijk J."/>
            <person name="Arikit S."/>
            <person name="Mathioni S.M."/>
            <person name="Nakano M."/>
            <person name="Shan H."/>
            <person name="Telgmann-Rauber A."/>
            <person name="Kanno A."/>
            <person name="Yue Z."/>
            <person name="Chen H."/>
            <person name="Li W."/>
            <person name="Chen Y."/>
            <person name="Xu X."/>
            <person name="Zhang Y."/>
            <person name="Luo S."/>
            <person name="Chen H."/>
            <person name="Gao J."/>
            <person name="Mao Z."/>
            <person name="Pires J.C."/>
            <person name="Luo M."/>
            <person name="Kudrna D."/>
            <person name="Wing R.A."/>
            <person name="Meyers B.C."/>
            <person name="Yi K."/>
            <person name="Kong H."/>
            <person name="Lavrijsen P."/>
            <person name="Sunseri F."/>
            <person name="Falavigna A."/>
            <person name="Ye Y."/>
            <person name="Leebens-Mack J.H."/>
            <person name="Chen G."/>
        </authorList>
    </citation>
    <scope>NUCLEOTIDE SEQUENCE [LARGE SCALE GENOMIC DNA]</scope>
    <source>
        <strain evidence="12">cv. DH0086</strain>
    </source>
</reference>
<evidence type="ECO:0000256" key="2">
    <source>
        <dbReference type="ARBA" id="ARBA00022692"/>
    </source>
</evidence>
<evidence type="ECO:0000256" key="6">
    <source>
        <dbReference type="ARBA" id="ARBA00023136"/>
    </source>
</evidence>
<feature type="compositionally biased region" description="Basic and acidic residues" evidence="8">
    <location>
        <begin position="29"/>
        <end position="43"/>
    </location>
</feature>
<evidence type="ECO:0000256" key="1">
    <source>
        <dbReference type="ARBA" id="ARBA00004141"/>
    </source>
</evidence>
<sequence>MKPLEKLQSFRQKQKSFRFGVLEKQQSFQEKKSRDSAGKRGDTQLHLAARTGNVVHIERILSQCDPYGLRELISAQNQDGETALYVAADNGHSGAVCELLKASDIQSASLKADNSYDSFHIAAKHGHLEVLKELLHCFPSLAMTTNSSNSTALNSAASQGHESVVNLLLETDASLAKITRSNGKTVLHSAARMGHLEVVKSILSKDPSIGLRTDKKGQAPIHMAVKGNNVEIVLELLKTEISVINMEDNKGNTPLHIATRKGRPEILSALLSVDGIDINVVNRAGETALNIAEKACNEATSSFLREAGALASKERANPPNTAKQLKQTVSDIRHEVQFQLVQTRQTEKRVQNIKKRLHKLHVSGLNNAINSSTVVAVLIATIAFAAIFTMPGQYIETPTDGYTIGEANIANKPAFIIFLVFDSSALFISLAVVVVQTSLIVIEQKAKKRMVFVINKLMWLACLFVSISFVSLTYVVVGKHSWWLAWFMLAIGASIMLTTIGSMFYCIVVHRIEERSRRDIRRQSLRRSRGWSISSASDSEILNSEKKSLCSLCVQLRSCGCGHSVIKTVEFCKSETFSKKDSVLRACWLSMERTVSFQIGVLDNEKPLPPSMNNKQQSTNDAKIINNSVKRGDAPLHLAVRIGNLAGVKDILTNFWTSDLKGSVWKRNSDGDTALFIAAENGHVEIVHEILKASCSQVAAPSVDNSSDAFHIAAKLGHAEVLRELLHAVPELVKTTDSSNATALYTAAAQGYIDAVKLLLDKDEGVCLITRNNGKTPLHIAARMGHLEVLRELLEKDPSLSLKTDKKGQTALHLAVKGQNATVVRELWNKVPSVVHVVDNRGNTALHTATRKGRIQIVRTVLSFPEIDVKALNKTGETALNIAEKYFNEEIASILREANNKITNNEEVNAIPLNSSNHIKKAVSFIKHGVRFQLKRSQRTRTKVQDLKKKVQKMKFEGLNNAVNSVNVVATLIATVAFAAIFQVKMDTVIQIFINLALCLYIFIIRIKLNY</sequence>
<feature type="repeat" description="ANK" evidence="7">
    <location>
        <begin position="216"/>
        <end position="249"/>
    </location>
</feature>
<feature type="transmembrane region" description="Helical" evidence="9">
    <location>
        <begin position="988"/>
        <end position="1007"/>
    </location>
</feature>
<gene>
    <name evidence="11" type="ORF">A4U43_C09F5760</name>
</gene>
<feature type="transmembrane region" description="Helical" evidence="9">
    <location>
        <begin position="374"/>
        <end position="395"/>
    </location>
</feature>
<evidence type="ECO:0000256" key="4">
    <source>
        <dbReference type="ARBA" id="ARBA00022989"/>
    </source>
</evidence>
<evidence type="ECO:0000256" key="9">
    <source>
        <dbReference type="SAM" id="Phobius"/>
    </source>
</evidence>
<accession>A0A5P1E5L9</accession>
<dbReference type="OMA" id="FASNNGH"/>
<feature type="repeat" description="ANK" evidence="7">
    <location>
        <begin position="773"/>
        <end position="805"/>
    </location>
</feature>
<feature type="transmembrane region" description="Helical" evidence="9">
    <location>
        <begin position="457"/>
        <end position="477"/>
    </location>
</feature>
<feature type="transmembrane region" description="Helical" evidence="9">
    <location>
        <begin position="483"/>
        <end position="508"/>
    </location>
</feature>
<name>A0A5P1E5L9_ASPOF</name>
<feature type="repeat" description="ANK" evidence="7">
    <location>
        <begin position="841"/>
        <end position="863"/>
    </location>
</feature>
<proteinExistence type="predicted"/>
<evidence type="ECO:0000259" key="10">
    <source>
        <dbReference type="Pfam" id="PF13962"/>
    </source>
</evidence>
<dbReference type="Pfam" id="PF12796">
    <property type="entry name" value="Ank_2"/>
    <property type="match status" value="6"/>
</dbReference>
<feature type="repeat" description="ANK" evidence="7">
    <location>
        <begin position="148"/>
        <end position="180"/>
    </location>
</feature>
<feature type="repeat" description="ANK" evidence="7">
    <location>
        <begin position="250"/>
        <end position="283"/>
    </location>
</feature>
<keyword evidence="6 9" id="KW-0472">Membrane</keyword>
<evidence type="ECO:0000256" key="8">
    <source>
        <dbReference type="SAM" id="MobiDB-lite"/>
    </source>
</evidence>
<feature type="domain" description="PGG" evidence="10">
    <location>
        <begin position="364"/>
        <end position="476"/>
    </location>
</feature>
<dbReference type="PANTHER" id="PTHR24186:SF8">
    <property type="entry name" value="ANKYRIN REPEAT FAMILY PROTEIN"/>
    <property type="match status" value="1"/>
</dbReference>
<evidence type="ECO:0000313" key="12">
    <source>
        <dbReference type="Proteomes" id="UP000243459"/>
    </source>
</evidence>
<dbReference type="Proteomes" id="UP000243459">
    <property type="component" value="Chromosome 9"/>
</dbReference>
<dbReference type="AlphaFoldDB" id="A0A5P1E5L9"/>
<dbReference type="InterPro" id="IPR026961">
    <property type="entry name" value="PGG_dom"/>
</dbReference>
<keyword evidence="2 9" id="KW-0812">Transmembrane</keyword>
<feature type="repeat" description="ANK" evidence="7">
    <location>
        <begin position="670"/>
        <end position="692"/>
    </location>
</feature>
<feature type="region of interest" description="Disordered" evidence="8">
    <location>
        <begin position="24"/>
        <end position="43"/>
    </location>
</feature>
<feature type="repeat" description="ANK" evidence="7">
    <location>
        <begin position="182"/>
        <end position="214"/>
    </location>
</feature>
<dbReference type="PROSITE" id="PS50088">
    <property type="entry name" value="ANK_REPEAT"/>
    <property type="match status" value="7"/>
</dbReference>
<protein>
    <recommendedName>
        <fullName evidence="10">PGG domain-containing protein</fullName>
    </recommendedName>
</protein>
<keyword evidence="5 7" id="KW-0040">ANK repeat</keyword>
<dbReference type="SMART" id="SM00248">
    <property type="entry name" value="ANK"/>
    <property type="match status" value="15"/>
</dbReference>
<evidence type="ECO:0000313" key="11">
    <source>
        <dbReference type="EMBL" id="ONK57932.1"/>
    </source>
</evidence>
<organism evidence="11 12">
    <name type="scientific">Asparagus officinalis</name>
    <name type="common">Garden asparagus</name>
    <dbReference type="NCBI Taxonomy" id="4686"/>
    <lineage>
        <taxon>Eukaryota</taxon>
        <taxon>Viridiplantae</taxon>
        <taxon>Streptophyta</taxon>
        <taxon>Embryophyta</taxon>
        <taxon>Tracheophyta</taxon>
        <taxon>Spermatophyta</taxon>
        <taxon>Magnoliopsida</taxon>
        <taxon>Liliopsida</taxon>
        <taxon>Asparagales</taxon>
        <taxon>Asparagaceae</taxon>
        <taxon>Asparagoideae</taxon>
        <taxon>Asparagus</taxon>
    </lineage>
</organism>
<dbReference type="PANTHER" id="PTHR24186">
    <property type="entry name" value="PROTEIN PHOSPHATASE 1 REGULATORY SUBUNIT"/>
    <property type="match status" value="1"/>
</dbReference>
<evidence type="ECO:0000256" key="3">
    <source>
        <dbReference type="ARBA" id="ARBA00022737"/>
    </source>
</evidence>
<dbReference type="Pfam" id="PF13962">
    <property type="entry name" value="PGG"/>
    <property type="match status" value="1"/>
</dbReference>
<evidence type="ECO:0000256" key="5">
    <source>
        <dbReference type="ARBA" id="ARBA00023043"/>
    </source>
</evidence>
<dbReference type="InterPro" id="IPR002110">
    <property type="entry name" value="Ankyrin_rpt"/>
</dbReference>
<dbReference type="PROSITE" id="PS50297">
    <property type="entry name" value="ANK_REP_REGION"/>
    <property type="match status" value="6"/>
</dbReference>
<keyword evidence="4 9" id="KW-1133">Transmembrane helix</keyword>
<keyword evidence="3" id="KW-0677">Repeat</keyword>